<dbReference type="Gene3D" id="3.60.20.10">
    <property type="entry name" value="Glutamine Phosphoribosylpyrophosphate, subunit 1, domain 1"/>
    <property type="match status" value="1"/>
</dbReference>
<evidence type="ECO:0000256" key="2">
    <source>
        <dbReference type="SAM" id="MobiDB-lite"/>
    </source>
</evidence>
<dbReference type="PANTHER" id="PTHR42824:SF1">
    <property type="entry name" value="GLUTAMINE AMIDOTRANSFERASE YAFJ-RELATED"/>
    <property type="match status" value="1"/>
</dbReference>
<reference evidence="5" key="1">
    <citation type="journal article" date="2019" name="Int. J. Syst. Evol. Microbiol.">
        <title>The Global Catalogue of Microorganisms (GCM) 10K type strain sequencing project: providing services to taxonomists for standard genome sequencing and annotation.</title>
        <authorList>
            <consortium name="The Broad Institute Genomics Platform"/>
            <consortium name="The Broad Institute Genome Sequencing Center for Infectious Disease"/>
            <person name="Wu L."/>
            <person name="Ma J."/>
        </authorList>
    </citation>
    <scope>NUCLEOTIDE SEQUENCE [LARGE SCALE GENOMIC DNA]</scope>
    <source>
        <strain evidence="5">CGMCC 1.12471</strain>
    </source>
</reference>
<evidence type="ECO:0000313" key="4">
    <source>
        <dbReference type="EMBL" id="MFD1720993.1"/>
    </source>
</evidence>
<gene>
    <name evidence="4" type="ORF">ACFSBI_05480</name>
</gene>
<comment type="caution">
    <text evidence="4">The sequence shown here is derived from an EMBL/GenBank/DDBJ whole genome shotgun (WGS) entry which is preliminary data.</text>
</comment>
<dbReference type="InterPro" id="IPR017932">
    <property type="entry name" value="GATase_2_dom"/>
</dbReference>
<dbReference type="SUPFAM" id="SSF56235">
    <property type="entry name" value="N-terminal nucleophile aminohydrolases (Ntn hydrolases)"/>
    <property type="match status" value="1"/>
</dbReference>
<dbReference type="RefSeq" id="WP_377932833.1">
    <property type="nucleotide sequence ID" value="NZ_JBHUEA010000006.1"/>
</dbReference>
<keyword evidence="5" id="KW-1185">Reference proteome</keyword>
<sequence>MVSCRSARAGRRPRGCGWSCGGDPRASPAAIRRWSRPEGPRIRGRTTDAIHESTRIRPPRGRRIRAGLHGRSVTSRCAPVPDPGTPGVAWPAKSPASTWPLVPVRDAGGAVCRLLGSVSPAPATVEAVLGAGQRRVFVDMARLHRDGWGTAWRDEAGTVRRRSRSATAVGDPELEDLLAGGPSTARIVHLRLATDGFACVPENTHPFLADGMAFAHNGSLEPTGPIERLIGAEQRAGIVGTTDTERYFAAVRTLVARGAEPLDALLDTVAALRRIYPQRSLNALLLTSDELLAVHASEGVPIPWNVFAASGIPAERLPAHHADAYYLMRSRRGEDGSILFASSGLDIAGWEPLPAESITRVDLRTLHAETVPLAQAARRREVA</sequence>
<proteinExistence type="predicted"/>
<keyword evidence="1 4" id="KW-0315">Glutamine amidotransferase</keyword>
<dbReference type="EMBL" id="JBHUEA010000006">
    <property type="protein sequence ID" value="MFD1720993.1"/>
    <property type="molecule type" value="Genomic_DNA"/>
</dbReference>
<dbReference type="Pfam" id="PF13230">
    <property type="entry name" value="GATase_4"/>
    <property type="match status" value="1"/>
</dbReference>
<dbReference type="InterPro" id="IPR029055">
    <property type="entry name" value="Ntn_hydrolases_N"/>
</dbReference>
<dbReference type="PROSITE" id="PS51278">
    <property type="entry name" value="GATASE_TYPE_2"/>
    <property type="match status" value="1"/>
</dbReference>
<dbReference type="InterPro" id="IPR026869">
    <property type="entry name" value="EgtC-like"/>
</dbReference>
<evidence type="ECO:0000313" key="5">
    <source>
        <dbReference type="Proteomes" id="UP001597347"/>
    </source>
</evidence>
<feature type="region of interest" description="Disordered" evidence="2">
    <location>
        <begin position="1"/>
        <end position="29"/>
    </location>
</feature>
<evidence type="ECO:0000256" key="1">
    <source>
        <dbReference type="ARBA" id="ARBA00022962"/>
    </source>
</evidence>
<evidence type="ECO:0000259" key="3">
    <source>
        <dbReference type="PROSITE" id="PS51278"/>
    </source>
</evidence>
<accession>A0ABW4LBT0</accession>
<feature type="domain" description="Glutamine amidotransferase type-2" evidence="3">
    <location>
        <begin position="112"/>
        <end position="383"/>
    </location>
</feature>
<dbReference type="PANTHER" id="PTHR42824">
    <property type="entry name" value="GLUTAMINE AMIDOTRANSFERASE"/>
    <property type="match status" value="1"/>
</dbReference>
<protein>
    <submittedName>
        <fullName evidence="4">Class II glutamine amidotransferase</fullName>
    </submittedName>
</protein>
<name>A0ABW4LBT0_9MICO</name>
<organism evidence="4 5">
    <name type="scientific">Amnibacterium endophyticum</name>
    <dbReference type="NCBI Taxonomy" id="2109337"/>
    <lineage>
        <taxon>Bacteria</taxon>
        <taxon>Bacillati</taxon>
        <taxon>Actinomycetota</taxon>
        <taxon>Actinomycetes</taxon>
        <taxon>Micrococcales</taxon>
        <taxon>Microbacteriaceae</taxon>
        <taxon>Amnibacterium</taxon>
    </lineage>
</organism>
<dbReference type="Proteomes" id="UP001597347">
    <property type="component" value="Unassembled WGS sequence"/>
</dbReference>